<dbReference type="InterPro" id="IPR005303">
    <property type="entry name" value="MOCOS_middle"/>
</dbReference>
<dbReference type="OrthoDB" id="17255at2759"/>
<dbReference type="GO" id="GO:0030151">
    <property type="term" value="F:molybdenum ion binding"/>
    <property type="evidence" value="ECO:0007669"/>
    <property type="project" value="InterPro"/>
</dbReference>
<keyword evidence="1" id="KW-1133">Transmembrane helix</keyword>
<dbReference type="PROSITE" id="PS51340">
    <property type="entry name" value="MOSC"/>
    <property type="match status" value="1"/>
</dbReference>
<dbReference type="InterPro" id="IPR005302">
    <property type="entry name" value="MoCF_Sase_C"/>
</dbReference>
<sequence>MEITARDLFFWLFTILITGLPIIIYFGEKRVRKLSPSDWIPIPPATEIISLRIYPIKSCRGIEVPSVKLLKTGLDLDRQWMFIDVSEKHKFQTIREVSKLTLINTAINWETDELEISIANDKSNPPTKVVVPAHPSEEWLAENTTLTHAFIWSETHDAYVYPESISKPFSDFLDMEVRLVIRGPTPRVLRGCGAPKLLGRTEAIKWADMAPVLLTNVRSINELNNRLMQRGYDAITLERFRPNIVVAGSDAWAEDMWKTVKMSPRESDHGSSEKKKRNASIIMDVTSRCARCHVPNVDPDTGMAHKEQPFDLMYTYRRIDEGAKYKSCFGMLCAPRSEGTIKVGDKFEVTAVTAEHKFISPMK</sequence>
<evidence type="ECO:0000313" key="4">
    <source>
        <dbReference type="Proteomes" id="UP000799772"/>
    </source>
</evidence>
<comment type="caution">
    <text evidence="3">The sequence shown here is derived from an EMBL/GenBank/DDBJ whole genome shotgun (WGS) entry which is preliminary data.</text>
</comment>
<dbReference type="PANTHER" id="PTHR14237">
    <property type="entry name" value="MOLYBDOPTERIN COFACTOR SULFURASE MOSC"/>
    <property type="match status" value="1"/>
</dbReference>
<accession>A0A9P4ID92</accession>
<feature type="domain" description="MOSC" evidence="2">
    <location>
        <begin position="167"/>
        <end position="350"/>
    </location>
</feature>
<keyword evidence="1" id="KW-0472">Membrane</keyword>
<evidence type="ECO:0000256" key="1">
    <source>
        <dbReference type="SAM" id="Phobius"/>
    </source>
</evidence>
<dbReference type="PANTHER" id="PTHR14237:SF19">
    <property type="entry name" value="MITOCHONDRIAL AMIDOXIME REDUCING COMPONENT 1"/>
    <property type="match status" value="1"/>
</dbReference>
<dbReference type="EMBL" id="ML978125">
    <property type="protein sequence ID" value="KAF2099726.1"/>
    <property type="molecule type" value="Genomic_DNA"/>
</dbReference>
<dbReference type="Pfam" id="PF03476">
    <property type="entry name" value="MOSC_N"/>
    <property type="match status" value="1"/>
</dbReference>
<gene>
    <name evidence="3" type="ORF">NA57DRAFT_38302</name>
</gene>
<dbReference type="SUPFAM" id="SSF141673">
    <property type="entry name" value="MOSC N-terminal domain-like"/>
    <property type="match status" value="1"/>
</dbReference>
<name>A0A9P4ID92_9PEZI</name>
<dbReference type="GO" id="GO:0003824">
    <property type="term" value="F:catalytic activity"/>
    <property type="evidence" value="ECO:0007669"/>
    <property type="project" value="InterPro"/>
</dbReference>
<reference evidence="3" key="1">
    <citation type="journal article" date="2020" name="Stud. Mycol.">
        <title>101 Dothideomycetes genomes: a test case for predicting lifestyles and emergence of pathogens.</title>
        <authorList>
            <person name="Haridas S."/>
            <person name="Albert R."/>
            <person name="Binder M."/>
            <person name="Bloem J."/>
            <person name="Labutti K."/>
            <person name="Salamov A."/>
            <person name="Andreopoulos B."/>
            <person name="Baker S."/>
            <person name="Barry K."/>
            <person name="Bills G."/>
            <person name="Bluhm B."/>
            <person name="Cannon C."/>
            <person name="Castanera R."/>
            <person name="Culley D."/>
            <person name="Daum C."/>
            <person name="Ezra D."/>
            <person name="Gonzalez J."/>
            <person name="Henrissat B."/>
            <person name="Kuo A."/>
            <person name="Liang C."/>
            <person name="Lipzen A."/>
            <person name="Lutzoni F."/>
            <person name="Magnuson J."/>
            <person name="Mondo S."/>
            <person name="Nolan M."/>
            <person name="Ohm R."/>
            <person name="Pangilinan J."/>
            <person name="Park H.-J."/>
            <person name="Ramirez L."/>
            <person name="Alfaro M."/>
            <person name="Sun H."/>
            <person name="Tritt A."/>
            <person name="Yoshinaga Y."/>
            <person name="Zwiers L.-H."/>
            <person name="Turgeon B."/>
            <person name="Goodwin S."/>
            <person name="Spatafora J."/>
            <person name="Crous P."/>
            <person name="Grigoriev I."/>
        </authorList>
    </citation>
    <scope>NUCLEOTIDE SEQUENCE</scope>
    <source>
        <strain evidence="3">CBS 133067</strain>
    </source>
</reference>
<feature type="transmembrane region" description="Helical" evidence="1">
    <location>
        <begin position="9"/>
        <end position="27"/>
    </location>
</feature>
<dbReference type="SUPFAM" id="SSF50800">
    <property type="entry name" value="PK beta-barrel domain-like"/>
    <property type="match status" value="1"/>
</dbReference>
<evidence type="ECO:0000313" key="3">
    <source>
        <dbReference type="EMBL" id="KAF2099726.1"/>
    </source>
</evidence>
<dbReference type="AlphaFoldDB" id="A0A9P4ID92"/>
<dbReference type="Proteomes" id="UP000799772">
    <property type="component" value="Unassembled WGS sequence"/>
</dbReference>
<keyword evidence="4" id="KW-1185">Reference proteome</keyword>
<proteinExistence type="predicted"/>
<protein>
    <submittedName>
        <fullName evidence="3">MOSC domain protein</fullName>
    </submittedName>
</protein>
<organism evidence="3 4">
    <name type="scientific">Rhizodiscina lignyota</name>
    <dbReference type="NCBI Taxonomy" id="1504668"/>
    <lineage>
        <taxon>Eukaryota</taxon>
        <taxon>Fungi</taxon>
        <taxon>Dikarya</taxon>
        <taxon>Ascomycota</taxon>
        <taxon>Pezizomycotina</taxon>
        <taxon>Dothideomycetes</taxon>
        <taxon>Pleosporomycetidae</taxon>
        <taxon>Aulographales</taxon>
        <taxon>Rhizodiscinaceae</taxon>
        <taxon>Rhizodiscina</taxon>
    </lineage>
</organism>
<evidence type="ECO:0000259" key="2">
    <source>
        <dbReference type="PROSITE" id="PS51340"/>
    </source>
</evidence>
<keyword evidence="1" id="KW-0812">Transmembrane</keyword>
<dbReference type="Pfam" id="PF03473">
    <property type="entry name" value="MOSC"/>
    <property type="match status" value="1"/>
</dbReference>
<dbReference type="InterPro" id="IPR011037">
    <property type="entry name" value="Pyrv_Knase-like_insert_dom_sf"/>
</dbReference>
<dbReference type="GO" id="GO:0030170">
    <property type="term" value="F:pyridoxal phosphate binding"/>
    <property type="evidence" value="ECO:0007669"/>
    <property type="project" value="InterPro"/>
</dbReference>